<feature type="domain" description="C2H2-type" evidence="13">
    <location>
        <begin position="123"/>
        <end position="150"/>
    </location>
</feature>
<evidence type="ECO:0000256" key="4">
    <source>
        <dbReference type="ARBA" id="ARBA00022737"/>
    </source>
</evidence>
<evidence type="ECO:0000256" key="12">
    <source>
        <dbReference type="SAM" id="MobiDB-lite"/>
    </source>
</evidence>
<keyword evidence="6" id="KW-0862">Zinc</keyword>
<evidence type="ECO:0000256" key="5">
    <source>
        <dbReference type="ARBA" id="ARBA00022771"/>
    </source>
</evidence>
<feature type="domain" description="C2H2-type" evidence="13">
    <location>
        <begin position="179"/>
        <end position="206"/>
    </location>
</feature>
<evidence type="ECO:0000259" key="13">
    <source>
        <dbReference type="PROSITE" id="PS50157"/>
    </source>
</evidence>
<dbReference type="AlphaFoldDB" id="A0A8U7NLG3"/>
<reference evidence="14" key="2">
    <citation type="submission" date="2025-05" db="UniProtKB">
        <authorList>
            <consortium name="Ensembl"/>
        </authorList>
    </citation>
    <scope>IDENTIFICATION</scope>
</reference>
<dbReference type="PANTHER" id="PTHR24388">
    <property type="entry name" value="ZINC FINGER PROTEIN"/>
    <property type="match status" value="1"/>
</dbReference>
<dbReference type="GO" id="GO:0005634">
    <property type="term" value="C:nucleus"/>
    <property type="evidence" value="ECO:0007669"/>
    <property type="project" value="UniProtKB-SubCell"/>
</dbReference>
<dbReference type="FunFam" id="3.30.160.60:FF:001732">
    <property type="entry name" value="Zgc:162936"/>
    <property type="match status" value="1"/>
</dbReference>
<dbReference type="PROSITE" id="PS00028">
    <property type="entry name" value="ZINC_FINGER_C2H2_1"/>
    <property type="match status" value="4"/>
</dbReference>
<evidence type="ECO:0000256" key="1">
    <source>
        <dbReference type="ARBA" id="ARBA00004123"/>
    </source>
</evidence>
<feature type="compositionally biased region" description="Polar residues" evidence="12">
    <location>
        <begin position="214"/>
        <end position="225"/>
    </location>
</feature>
<dbReference type="Ensembl" id="ENSCMUT00000034054.1">
    <property type="protein sequence ID" value="ENSCMUP00000031020.1"/>
    <property type="gene ID" value="ENSCMUG00000016893.1"/>
</dbReference>
<evidence type="ECO:0000256" key="9">
    <source>
        <dbReference type="ARBA" id="ARBA00023163"/>
    </source>
</evidence>
<sequence>MPRDPQADKELRTEPREDKSPQQNLVEEAVLSGSMVQESNGEEKARRPRRRRGCKRSPGSCEEERPTLCREGGQRSSWSSDLVVHEWLHSGEKPYKCGECWKSFSQSSHLIRHQRIHTGERPYECGECGHSFSQSSSLIRHQRIHTGERPYECSECGKRFHTSSSLLLHQRIHTEERPFRCLDCRKGFKHNSHLVRHQRIHTGERPYECPQCGKSFSRSSRPNTNGGTGKGSPVSAPSAGRASSSTPTSSPSGGPTFGRALVTHIPRDPVWEEPWLVLSTSSWIPVGTWVNAGAGTSIGTLTEIGNSLGRADLLSLRPKNSHLLCPVVSSGGIQQSWMILEVFCNLNSFLLHPVKTTKIGVEIKEFNKDI</sequence>
<dbReference type="SMART" id="SM00355">
    <property type="entry name" value="ZnF_C2H2"/>
    <property type="match status" value="4"/>
</dbReference>
<comment type="similarity">
    <text evidence="2">Belongs to the krueppel C2H2-type zinc-finger protein family.</text>
</comment>
<dbReference type="Pfam" id="PF13465">
    <property type="entry name" value="zf-H2C2_2"/>
    <property type="match status" value="1"/>
</dbReference>
<keyword evidence="10" id="KW-0539">Nucleus</keyword>
<dbReference type="PROSITE" id="PS50157">
    <property type="entry name" value="ZINC_FINGER_C2H2_2"/>
    <property type="match status" value="5"/>
</dbReference>
<dbReference type="GO" id="GO:0000978">
    <property type="term" value="F:RNA polymerase II cis-regulatory region sequence-specific DNA binding"/>
    <property type="evidence" value="ECO:0007669"/>
    <property type="project" value="TreeGrafter"/>
</dbReference>
<dbReference type="PANTHER" id="PTHR24388:SF96">
    <property type="entry name" value="GENE, 32687-RELATED"/>
    <property type="match status" value="1"/>
</dbReference>
<dbReference type="InterPro" id="IPR013087">
    <property type="entry name" value="Znf_C2H2_type"/>
</dbReference>
<keyword evidence="15" id="KW-1185">Reference proteome</keyword>
<evidence type="ECO:0000256" key="6">
    <source>
        <dbReference type="ARBA" id="ARBA00022833"/>
    </source>
</evidence>
<evidence type="ECO:0000256" key="2">
    <source>
        <dbReference type="ARBA" id="ARBA00006991"/>
    </source>
</evidence>
<feature type="domain" description="C2H2-type" evidence="13">
    <location>
        <begin position="67"/>
        <end position="94"/>
    </location>
</feature>
<keyword evidence="9" id="KW-0804">Transcription</keyword>
<feature type="compositionally biased region" description="Basic and acidic residues" evidence="12">
    <location>
        <begin position="1"/>
        <end position="20"/>
    </location>
</feature>
<dbReference type="FunFam" id="3.30.160.60:FF:002343">
    <property type="entry name" value="Zinc finger protein 33A"/>
    <property type="match status" value="2"/>
</dbReference>
<keyword evidence="7" id="KW-0805">Transcription regulation</keyword>
<reference evidence="15" key="1">
    <citation type="submission" date="2019-10" db="EMBL/GenBank/DDBJ databases">
        <title>Corvus moneduloides (New Caledonian crow) genome, bCorMon1, primary haplotype.</title>
        <authorList>
            <person name="Rutz C."/>
            <person name="Fungtammasan C."/>
            <person name="Mountcastle J."/>
            <person name="Formenti G."/>
            <person name="Chow W."/>
            <person name="Howe K."/>
            <person name="Steele M.P."/>
            <person name="Fernandes J."/>
            <person name="Gilbert M.T.P."/>
            <person name="Fedrigo O."/>
            <person name="Jarvis E.D."/>
            <person name="Gemmell N."/>
        </authorList>
    </citation>
    <scope>NUCLEOTIDE SEQUENCE [LARGE SCALE GENOMIC DNA]</scope>
</reference>
<dbReference type="Pfam" id="PF00096">
    <property type="entry name" value="zf-C2H2"/>
    <property type="match status" value="3"/>
</dbReference>
<dbReference type="FunFam" id="3.30.160.60:FF:000295">
    <property type="entry name" value="zinc finger protein 19"/>
    <property type="match status" value="1"/>
</dbReference>
<dbReference type="Proteomes" id="UP000694553">
    <property type="component" value="Unassembled WGS sequence"/>
</dbReference>
<dbReference type="GO" id="GO:0005694">
    <property type="term" value="C:chromosome"/>
    <property type="evidence" value="ECO:0007669"/>
    <property type="project" value="UniProtKB-ARBA"/>
</dbReference>
<keyword evidence="4" id="KW-0677">Repeat</keyword>
<keyword evidence="8" id="KW-0238">DNA-binding</keyword>
<feature type="region of interest" description="Disordered" evidence="12">
    <location>
        <begin position="1"/>
        <end position="74"/>
    </location>
</feature>
<keyword evidence="3" id="KW-0479">Metal-binding</keyword>
<keyword evidence="5 11" id="KW-0863">Zinc-finger</keyword>
<organism evidence="14 15">
    <name type="scientific">Corvus moneduloides</name>
    <name type="common">New Caledonian crow</name>
    <dbReference type="NCBI Taxonomy" id="1196302"/>
    <lineage>
        <taxon>Eukaryota</taxon>
        <taxon>Metazoa</taxon>
        <taxon>Chordata</taxon>
        <taxon>Craniata</taxon>
        <taxon>Vertebrata</taxon>
        <taxon>Euteleostomi</taxon>
        <taxon>Archelosauria</taxon>
        <taxon>Archosauria</taxon>
        <taxon>Dinosauria</taxon>
        <taxon>Saurischia</taxon>
        <taxon>Theropoda</taxon>
        <taxon>Coelurosauria</taxon>
        <taxon>Aves</taxon>
        <taxon>Neognathae</taxon>
        <taxon>Neoaves</taxon>
        <taxon>Telluraves</taxon>
        <taxon>Australaves</taxon>
        <taxon>Passeriformes</taxon>
        <taxon>Corvoidea</taxon>
        <taxon>Corvidae</taxon>
        <taxon>Corvus</taxon>
    </lineage>
</organism>
<evidence type="ECO:0000313" key="14">
    <source>
        <dbReference type="Ensembl" id="ENSCMUP00000028885.1"/>
    </source>
</evidence>
<dbReference type="InterPro" id="IPR050527">
    <property type="entry name" value="Snail/Krueppel_Znf"/>
</dbReference>
<dbReference type="InterPro" id="IPR036236">
    <property type="entry name" value="Znf_C2H2_sf"/>
</dbReference>
<accession>A0A8U7NLG3</accession>
<dbReference type="GO" id="GO:0008270">
    <property type="term" value="F:zinc ion binding"/>
    <property type="evidence" value="ECO:0007669"/>
    <property type="project" value="UniProtKB-KW"/>
</dbReference>
<dbReference type="FunFam" id="3.30.160.60:FF:000176">
    <property type="entry name" value="zinc finger protein 70"/>
    <property type="match status" value="1"/>
</dbReference>
<evidence type="ECO:0000313" key="15">
    <source>
        <dbReference type="Proteomes" id="UP000694553"/>
    </source>
</evidence>
<feature type="region of interest" description="Disordered" evidence="12">
    <location>
        <begin position="205"/>
        <end position="259"/>
    </location>
</feature>
<name>A0A8U7NLG3_CORMO</name>
<dbReference type="GO" id="GO:0000981">
    <property type="term" value="F:DNA-binding transcription factor activity, RNA polymerase II-specific"/>
    <property type="evidence" value="ECO:0007669"/>
    <property type="project" value="TreeGrafter"/>
</dbReference>
<protein>
    <recommendedName>
        <fullName evidence="13">C2H2-type domain-containing protein</fullName>
    </recommendedName>
</protein>
<evidence type="ECO:0000256" key="11">
    <source>
        <dbReference type="PROSITE-ProRule" id="PRU00042"/>
    </source>
</evidence>
<feature type="compositionally biased region" description="Low complexity" evidence="12">
    <location>
        <begin position="231"/>
        <end position="258"/>
    </location>
</feature>
<dbReference type="Ensembl" id="ENSCMUT00000038266.1">
    <property type="protein sequence ID" value="ENSCMUP00000028885.1"/>
    <property type="gene ID" value="ENSCMUG00000016893.1"/>
</dbReference>
<feature type="domain" description="C2H2-type" evidence="13">
    <location>
        <begin position="95"/>
        <end position="122"/>
    </location>
</feature>
<evidence type="ECO:0000256" key="3">
    <source>
        <dbReference type="ARBA" id="ARBA00022723"/>
    </source>
</evidence>
<evidence type="ECO:0000256" key="7">
    <source>
        <dbReference type="ARBA" id="ARBA00023015"/>
    </source>
</evidence>
<feature type="compositionally biased region" description="Basic residues" evidence="12">
    <location>
        <begin position="46"/>
        <end position="55"/>
    </location>
</feature>
<proteinExistence type="inferred from homology"/>
<dbReference type="Gene3D" id="3.30.160.60">
    <property type="entry name" value="Classic Zinc Finger"/>
    <property type="match status" value="6"/>
</dbReference>
<dbReference type="SUPFAM" id="SSF57667">
    <property type="entry name" value="beta-beta-alpha zinc fingers"/>
    <property type="match status" value="3"/>
</dbReference>
<evidence type="ECO:0000256" key="10">
    <source>
        <dbReference type="ARBA" id="ARBA00023242"/>
    </source>
</evidence>
<dbReference type="GO" id="GO:0045893">
    <property type="term" value="P:positive regulation of DNA-templated transcription"/>
    <property type="evidence" value="ECO:0007669"/>
    <property type="project" value="UniProtKB-ARBA"/>
</dbReference>
<evidence type="ECO:0000256" key="8">
    <source>
        <dbReference type="ARBA" id="ARBA00023125"/>
    </source>
</evidence>
<feature type="domain" description="C2H2-type" evidence="13">
    <location>
        <begin position="151"/>
        <end position="178"/>
    </location>
</feature>
<comment type="subcellular location">
    <subcellularLocation>
        <location evidence="1">Nucleus</location>
    </subcellularLocation>
</comment>